<evidence type="ECO:0000313" key="2">
    <source>
        <dbReference type="EMBL" id="TCM60275.1"/>
    </source>
</evidence>
<dbReference type="EMBL" id="SLVJ01000034">
    <property type="protein sequence ID" value="TCM60275.1"/>
    <property type="molecule type" value="Genomic_DNA"/>
</dbReference>
<evidence type="ECO:0000259" key="1">
    <source>
        <dbReference type="Pfam" id="PF01872"/>
    </source>
</evidence>
<dbReference type="PANTHER" id="PTHR38011:SF11">
    <property type="entry name" value="2,5-DIAMINO-6-RIBOSYLAMINO-4(3H)-PYRIMIDINONE 5'-PHOSPHATE REDUCTASE"/>
    <property type="match status" value="1"/>
</dbReference>
<comment type="caution">
    <text evidence="2">The sequence shown here is derived from an EMBL/GenBank/DDBJ whole genome shotgun (WGS) entry which is preliminary data.</text>
</comment>
<dbReference type="AlphaFoldDB" id="A0A4R1XFP2"/>
<dbReference type="InterPro" id="IPR024072">
    <property type="entry name" value="DHFR-like_dom_sf"/>
</dbReference>
<dbReference type="Pfam" id="PF01872">
    <property type="entry name" value="RibD_C"/>
    <property type="match status" value="1"/>
</dbReference>
<keyword evidence="3" id="KW-1185">Reference proteome</keyword>
<protein>
    <submittedName>
        <fullName evidence="2">Dihydrofolate reductase</fullName>
    </submittedName>
</protein>
<organism evidence="2 3">
    <name type="scientific">Acinetobacter calcoaceticus</name>
    <dbReference type="NCBI Taxonomy" id="471"/>
    <lineage>
        <taxon>Bacteria</taxon>
        <taxon>Pseudomonadati</taxon>
        <taxon>Pseudomonadota</taxon>
        <taxon>Gammaproteobacteria</taxon>
        <taxon>Moraxellales</taxon>
        <taxon>Moraxellaceae</taxon>
        <taxon>Acinetobacter</taxon>
        <taxon>Acinetobacter calcoaceticus/baumannii complex</taxon>
    </lineage>
</organism>
<name>A0A4R1XFP2_ACICA</name>
<feature type="domain" description="Bacterial bifunctional deaminase-reductase C-terminal" evidence="1">
    <location>
        <begin position="91"/>
        <end position="157"/>
    </location>
</feature>
<dbReference type="OrthoDB" id="9782335at2"/>
<dbReference type="SUPFAM" id="SSF53597">
    <property type="entry name" value="Dihydrofolate reductase-like"/>
    <property type="match status" value="1"/>
</dbReference>
<sequence length="174" mass="19350">MEIVGYIASSADGYIATQNGSVDFLSPYQHIDCGYAQFIQGIDVVIMGRKTYEVICGFGGAWPYPDQLAYIVSSDPCLAIVHPSIQVWTQGVVALAEQLKQRDDGRAWVVGGTQLQNAFIELRLLDRLEIYEMPVCLGDGIRLFPALVQQPYALKSMTATLIEPNIIKKIYQFK</sequence>
<dbReference type="GO" id="GO:0009231">
    <property type="term" value="P:riboflavin biosynthetic process"/>
    <property type="evidence" value="ECO:0007669"/>
    <property type="project" value="InterPro"/>
</dbReference>
<gene>
    <name evidence="2" type="ORF">EC844_13426</name>
</gene>
<dbReference type="Gene3D" id="3.40.430.10">
    <property type="entry name" value="Dihydrofolate Reductase, subunit A"/>
    <property type="match status" value="1"/>
</dbReference>
<dbReference type="Proteomes" id="UP000294963">
    <property type="component" value="Unassembled WGS sequence"/>
</dbReference>
<accession>A0A4R1XFP2</accession>
<dbReference type="InterPro" id="IPR002734">
    <property type="entry name" value="RibDG_C"/>
</dbReference>
<evidence type="ECO:0000313" key="3">
    <source>
        <dbReference type="Proteomes" id="UP000294963"/>
    </source>
</evidence>
<reference evidence="2 3" key="1">
    <citation type="submission" date="2019-03" db="EMBL/GenBank/DDBJ databases">
        <title>Genomic analyses of the natural microbiome of Caenorhabditis elegans.</title>
        <authorList>
            <person name="Samuel B."/>
        </authorList>
    </citation>
    <scope>NUCLEOTIDE SEQUENCE [LARGE SCALE GENOMIC DNA]</scope>
    <source>
        <strain evidence="2 3">JUb89</strain>
    </source>
</reference>
<dbReference type="GO" id="GO:0008703">
    <property type="term" value="F:5-amino-6-(5-phosphoribosylamino)uracil reductase activity"/>
    <property type="evidence" value="ECO:0007669"/>
    <property type="project" value="InterPro"/>
</dbReference>
<dbReference type="PANTHER" id="PTHR38011">
    <property type="entry name" value="DIHYDROFOLATE REDUCTASE FAMILY PROTEIN (AFU_ORTHOLOGUE AFUA_8G06820)"/>
    <property type="match status" value="1"/>
</dbReference>
<dbReference type="InterPro" id="IPR050765">
    <property type="entry name" value="Riboflavin_Biosynth_HTPR"/>
</dbReference>
<proteinExistence type="predicted"/>